<accession>A0A068NJ03</accession>
<evidence type="ECO:0000313" key="2">
    <source>
        <dbReference type="EMBL" id="AIE83496.1"/>
    </source>
</evidence>
<dbReference type="InterPro" id="IPR011989">
    <property type="entry name" value="ARM-like"/>
</dbReference>
<dbReference type="AlphaFoldDB" id="A0A068NJ03"/>
<dbReference type="Gene3D" id="1.25.10.10">
    <property type="entry name" value="Leucine-rich Repeat Variant"/>
    <property type="match status" value="2"/>
</dbReference>
<keyword evidence="3" id="KW-1185">Reference proteome</keyword>
<dbReference type="RefSeq" id="WP_025227828.1">
    <property type="nucleotide sequence ID" value="NZ_CP007139.1"/>
</dbReference>
<sequence length="814" mass="88366">MTLAFALVASSLFGFQGTPPAATPQTPSGLIVEKKSVDLTFPAPAPTPPSAEILAWHGWGYLNGAAAEAPARYLAGYNLTSLEKFGEQTKAITPTTTLRVRFVVFERTETEFRDAAGVLRLDQRWTPEYYLRRTYESIARLALWVAAETGGKVKLVPEISVEHEIERSDDFGPAFARRYFGPRINGGGYEAEDKIFRGPYQSAIYILPGADSAPTEPTWVNGTPVQGISNTQLGRPWAPGDLDVRLHDLLQKQMLLRLAPRGYGVEVDEGPKPEDWAEVTATTELPTSTLLERLGTRKTASLWQGVPVAAPVSTWKYDLTDVELAPDPERGQVLHVTEKAFGRNSGVALPVRKDGQPLARVADTPTLSFSIRTKAEDTIGLAIHGNNGHTAYVTLGRDVNYRQAAPSASAMPVPLKTDGTWQKVGIDLKPLAAAAGFDSVTGISIEPAPISVMRDRRIQEPIVFDLDEIRFTSDPPTPPYADLQPSATSPDSEERALFAAKATASSPELVALIVDPSSLVRLNAADAYLRIKDDLAQPNLIKTAMGLDPVVGATALRALAHQGGQIAMTTVEQAMRLGLTSYTREAAARILGETKEARYVNDFQILLTDRSARTRVAAAEALANMPGKTAALLRMQFLEQEDPEIKLAVTTTADPNDEYQMRKLLWSAVNEPSDAVRAASDIKLISSTNPQFRTEGYKGVRDDSRTTRLIVLESLAAHPDEAHRAALRLAVTDRSAEVRAAALRGFAALEKGAEPDEIANVLDDRHPSVQLALIDLAKRHGMKLSDATKGLMASSPDERVKAAMKDLPATDLNR</sequence>
<evidence type="ECO:0008006" key="4">
    <source>
        <dbReference type="Google" id="ProtNLM"/>
    </source>
</evidence>
<dbReference type="EMBL" id="CP007139">
    <property type="protein sequence ID" value="AIE83496.1"/>
    <property type="molecule type" value="Genomic_DNA"/>
</dbReference>
<reference evidence="2 3" key="1">
    <citation type="journal article" date="2014" name="PLoS ONE">
        <title>The first complete genome sequence of the class fimbriimonadia in the phylum armatimonadetes.</title>
        <authorList>
            <person name="Hu Z.Y."/>
            <person name="Wang Y.Z."/>
            <person name="Im W.T."/>
            <person name="Wang S.Y."/>
            <person name="Zhao G.P."/>
            <person name="Zheng H.J."/>
            <person name="Quan Z.X."/>
        </authorList>
    </citation>
    <scope>NUCLEOTIDE SEQUENCE [LARGE SCALE GENOMIC DNA]</scope>
    <source>
        <strain evidence="2">Gsoil 348</strain>
    </source>
</reference>
<dbReference type="HOGENOM" id="CLU_346733_0_0_0"/>
<dbReference type="KEGG" id="fgi:OP10G_0128"/>
<gene>
    <name evidence="2" type="ORF">OP10G_0128</name>
</gene>
<organism evidence="2 3">
    <name type="scientific">Fimbriimonas ginsengisoli Gsoil 348</name>
    <dbReference type="NCBI Taxonomy" id="661478"/>
    <lineage>
        <taxon>Bacteria</taxon>
        <taxon>Bacillati</taxon>
        <taxon>Armatimonadota</taxon>
        <taxon>Fimbriimonadia</taxon>
        <taxon>Fimbriimonadales</taxon>
        <taxon>Fimbriimonadaceae</taxon>
        <taxon>Fimbriimonas</taxon>
    </lineage>
</organism>
<protein>
    <recommendedName>
        <fullName evidence="4">HEAT repeat domain-containing protein</fullName>
    </recommendedName>
</protein>
<dbReference type="SUPFAM" id="SSF48371">
    <property type="entry name" value="ARM repeat"/>
    <property type="match status" value="1"/>
</dbReference>
<feature type="chain" id="PRO_5001653676" description="HEAT repeat domain-containing protein" evidence="1">
    <location>
        <begin position="22"/>
        <end position="814"/>
    </location>
</feature>
<evidence type="ECO:0000256" key="1">
    <source>
        <dbReference type="SAM" id="SignalP"/>
    </source>
</evidence>
<proteinExistence type="predicted"/>
<dbReference type="InterPro" id="IPR016024">
    <property type="entry name" value="ARM-type_fold"/>
</dbReference>
<keyword evidence="1" id="KW-0732">Signal</keyword>
<evidence type="ECO:0000313" key="3">
    <source>
        <dbReference type="Proteomes" id="UP000027982"/>
    </source>
</evidence>
<name>A0A068NJ03_FIMGI</name>
<dbReference type="Proteomes" id="UP000027982">
    <property type="component" value="Chromosome"/>
</dbReference>
<feature type="signal peptide" evidence="1">
    <location>
        <begin position="1"/>
        <end position="21"/>
    </location>
</feature>
<dbReference type="STRING" id="661478.OP10G_0128"/>